<proteinExistence type="predicted"/>
<sequence length="99" mass="10816">MVNPSVLSVCLELKHSPLAVPVITVARTTFGHKCGICNRVTLRSLGTSRLHINNTGTPALNFILFDGTPKNSEELKNSAGYDVACYCPLPYIQIHILHL</sequence>
<evidence type="ECO:0000313" key="1">
    <source>
        <dbReference type="EMBL" id="GBN61640.1"/>
    </source>
</evidence>
<dbReference type="OrthoDB" id="8300378at2759"/>
<accession>A0A4Y2QF56</accession>
<organism evidence="1 3">
    <name type="scientific">Araneus ventricosus</name>
    <name type="common">Orbweaver spider</name>
    <name type="synonym">Epeira ventricosa</name>
    <dbReference type="NCBI Taxonomy" id="182803"/>
    <lineage>
        <taxon>Eukaryota</taxon>
        <taxon>Metazoa</taxon>
        <taxon>Ecdysozoa</taxon>
        <taxon>Arthropoda</taxon>
        <taxon>Chelicerata</taxon>
        <taxon>Arachnida</taxon>
        <taxon>Araneae</taxon>
        <taxon>Araneomorphae</taxon>
        <taxon>Entelegynae</taxon>
        <taxon>Araneoidea</taxon>
        <taxon>Araneidae</taxon>
        <taxon>Araneus</taxon>
    </lineage>
</organism>
<dbReference type="Proteomes" id="UP000499080">
    <property type="component" value="Unassembled WGS sequence"/>
</dbReference>
<dbReference type="EMBL" id="BGPR01015249">
    <property type="protein sequence ID" value="GBN68549.1"/>
    <property type="molecule type" value="Genomic_DNA"/>
</dbReference>
<evidence type="ECO:0000313" key="2">
    <source>
        <dbReference type="EMBL" id="GBN68549.1"/>
    </source>
</evidence>
<comment type="caution">
    <text evidence="1">The sequence shown here is derived from an EMBL/GenBank/DDBJ whole genome shotgun (WGS) entry which is preliminary data.</text>
</comment>
<dbReference type="EMBL" id="BGPR01138212">
    <property type="protein sequence ID" value="GBN61640.1"/>
    <property type="molecule type" value="Genomic_DNA"/>
</dbReference>
<reference evidence="1 3" key="1">
    <citation type="journal article" date="2019" name="Sci. Rep.">
        <title>Orb-weaving spider Araneus ventricosus genome elucidates the spidroin gene catalogue.</title>
        <authorList>
            <person name="Kono N."/>
            <person name="Nakamura H."/>
            <person name="Ohtoshi R."/>
            <person name="Moran D.A.P."/>
            <person name="Shinohara A."/>
            <person name="Yoshida Y."/>
            <person name="Fujiwara M."/>
            <person name="Mori M."/>
            <person name="Tomita M."/>
            <person name="Arakawa K."/>
        </authorList>
    </citation>
    <scope>NUCLEOTIDE SEQUENCE [LARGE SCALE GENOMIC DNA]</scope>
</reference>
<name>A0A4Y2QF56_ARAVE</name>
<evidence type="ECO:0000313" key="3">
    <source>
        <dbReference type="Proteomes" id="UP000499080"/>
    </source>
</evidence>
<dbReference type="AlphaFoldDB" id="A0A4Y2QF56"/>
<keyword evidence="3" id="KW-1185">Reference proteome</keyword>
<protein>
    <submittedName>
        <fullName evidence="1">Uncharacterized protein</fullName>
    </submittedName>
</protein>
<gene>
    <name evidence="2" type="ORF">AVEN_227864_1</name>
    <name evidence="1" type="ORF">AVEN_240221_1</name>
</gene>